<evidence type="ECO:0000313" key="3">
    <source>
        <dbReference type="Proteomes" id="UP000479710"/>
    </source>
</evidence>
<keyword evidence="3" id="KW-1185">Reference proteome</keyword>
<comment type="caution">
    <text evidence="2">The sequence shown here is derived from an EMBL/GenBank/DDBJ whole genome shotgun (WGS) entry which is preliminary data.</text>
</comment>
<keyword evidence="1" id="KW-0812">Transmembrane</keyword>
<keyword evidence="1" id="KW-1133">Transmembrane helix</keyword>
<proteinExistence type="predicted"/>
<reference evidence="2 3" key="1">
    <citation type="submission" date="2019-11" db="EMBL/GenBank/DDBJ databases">
        <title>Whole genome sequence of Oryza granulata.</title>
        <authorList>
            <person name="Li W."/>
        </authorList>
    </citation>
    <scope>NUCLEOTIDE SEQUENCE [LARGE SCALE GENOMIC DNA]</scope>
    <source>
        <strain evidence="3">cv. Menghai</strain>
        <tissue evidence="2">Leaf</tissue>
    </source>
</reference>
<organism evidence="2 3">
    <name type="scientific">Oryza meyeriana var. granulata</name>
    <dbReference type="NCBI Taxonomy" id="110450"/>
    <lineage>
        <taxon>Eukaryota</taxon>
        <taxon>Viridiplantae</taxon>
        <taxon>Streptophyta</taxon>
        <taxon>Embryophyta</taxon>
        <taxon>Tracheophyta</taxon>
        <taxon>Spermatophyta</taxon>
        <taxon>Magnoliopsida</taxon>
        <taxon>Liliopsida</taxon>
        <taxon>Poales</taxon>
        <taxon>Poaceae</taxon>
        <taxon>BOP clade</taxon>
        <taxon>Oryzoideae</taxon>
        <taxon>Oryzeae</taxon>
        <taxon>Oryzinae</taxon>
        <taxon>Oryza</taxon>
        <taxon>Oryza meyeriana</taxon>
    </lineage>
</organism>
<gene>
    <name evidence="2" type="ORF">E2562_005598</name>
</gene>
<dbReference type="EMBL" id="SPHZ02000001">
    <property type="protein sequence ID" value="KAF0931640.1"/>
    <property type="molecule type" value="Genomic_DNA"/>
</dbReference>
<evidence type="ECO:0000313" key="2">
    <source>
        <dbReference type="EMBL" id="KAF0931640.1"/>
    </source>
</evidence>
<protein>
    <submittedName>
        <fullName evidence="2">Uncharacterized protein</fullName>
    </submittedName>
</protein>
<keyword evidence="1" id="KW-0472">Membrane</keyword>
<feature type="transmembrane region" description="Helical" evidence="1">
    <location>
        <begin position="36"/>
        <end position="59"/>
    </location>
</feature>
<sequence>MAEAMPTTTSSLPGYEVSGGAEAAAARLHGSGSVGVFLGVLATVLVLTVVSCVVGRVCAARAEGPDERYDCAGLAGGRCWRWRWAARRPVRPAEEVKQPAALPLPGP</sequence>
<dbReference type="PANTHER" id="PTHR33429">
    <property type="entry name" value="OS02G0708000 PROTEIN-RELATED"/>
    <property type="match status" value="1"/>
</dbReference>
<dbReference type="Proteomes" id="UP000479710">
    <property type="component" value="Unassembled WGS sequence"/>
</dbReference>
<dbReference type="PANTHER" id="PTHR33429:SF23">
    <property type="entry name" value="OS02G0709350 PROTEIN"/>
    <property type="match status" value="1"/>
</dbReference>
<dbReference type="AlphaFoldDB" id="A0A6G1F416"/>
<name>A0A6G1F416_9ORYZ</name>
<evidence type="ECO:0000256" key="1">
    <source>
        <dbReference type="SAM" id="Phobius"/>
    </source>
</evidence>
<accession>A0A6G1F416</accession>